<dbReference type="KEGG" id="dsl:Dacsa_0753"/>
<dbReference type="InterPro" id="IPR003795">
    <property type="entry name" value="DUF192"/>
</dbReference>
<dbReference type="Gene3D" id="2.60.120.1140">
    <property type="entry name" value="Protein of unknown function DUF192"/>
    <property type="match status" value="1"/>
</dbReference>
<dbReference type="PROSITE" id="PS51257">
    <property type="entry name" value="PROKAR_LIPOPROTEIN"/>
    <property type="match status" value="1"/>
</dbReference>
<evidence type="ECO:0000313" key="2">
    <source>
        <dbReference type="EMBL" id="AFZ49509.1"/>
    </source>
</evidence>
<sequence length="163" mass="18052">MLRLSWLSLFCCILLISCAPSDPSVAESETTLTESLGQELPITAIAQMGGKTIKLEVAKTPEQQAIGLMYREELPADQGMLFPMNPPREPRFWMKNVEIPLDMIFVREGKIRAIAHDVPPCEEDPCLTYSPEVIIDQVIELRGGQAKALGLEIGDSIEIKSVQ</sequence>
<accession>K9YRG6</accession>
<organism evidence="2 3">
    <name type="scientific">Dactylococcopsis salina (strain PCC 8305)</name>
    <name type="common">Myxobactron salinum</name>
    <dbReference type="NCBI Taxonomy" id="13035"/>
    <lineage>
        <taxon>Bacteria</taxon>
        <taxon>Bacillati</taxon>
        <taxon>Cyanobacteriota</taxon>
        <taxon>Cyanophyceae</taxon>
        <taxon>Nodosilineales</taxon>
        <taxon>Cymatolegaceae</taxon>
        <taxon>Dactylococcopsis</taxon>
    </lineage>
</organism>
<keyword evidence="3" id="KW-1185">Reference proteome</keyword>
<evidence type="ECO:0008006" key="4">
    <source>
        <dbReference type="Google" id="ProtNLM"/>
    </source>
</evidence>
<dbReference type="OrthoDB" id="9808290at2"/>
<evidence type="ECO:0000313" key="3">
    <source>
        <dbReference type="Proteomes" id="UP000010482"/>
    </source>
</evidence>
<dbReference type="InterPro" id="IPR038695">
    <property type="entry name" value="Saro_0823-like_sf"/>
</dbReference>
<dbReference type="EMBL" id="CP003944">
    <property type="protein sequence ID" value="AFZ49509.1"/>
    <property type="molecule type" value="Genomic_DNA"/>
</dbReference>
<dbReference type="eggNOG" id="COG1430">
    <property type="taxonomic scope" value="Bacteria"/>
</dbReference>
<dbReference type="Pfam" id="PF02643">
    <property type="entry name" value="DUF192"/>
    <property type="match status" value="1"/>
</dbReference>
<evidence type="ECO:0000256" key="1">
    <source>
        <dbReference type="SAM" id="SignalP"/>
    </source>
</evidence>
<feature type="chain" id="PRO_5003938547" description="DUF192 domain-containing protein" evidence="1">
    <location>
        <begin position="27"/>
        <end position="163"/>
    </location>
</feature>
<reference evidence="2" key="1">
    <citation type="submission" date="2012-04" db="EMBL/GenBank/DDBJ databases">
        <title>Finished genome of Dactylococcopsis salina PCC 8305.</title>
        <authorList>
            <consortium name="US DOE Joint Genome Institute"/>
            <person name="Gugger M."/>
            <person name="Coursin T."/>
            <person name="Rippka R."/>
            <person name="Tandeau De Marsac N."/>
            <person name="Huntemann M."/>
            <person name="Wei C.-L."/>
            <person name="Han J."/>
            <person name="Detter J.C."/>
            <person name="Han C."/>
            <person name="Tapia R."/>
            <person name="Daligault H."/>
            <person name="Chen A."/>
            <person name="Krypides N."/>
            <person name="Mavromatis K."/>
            <person name="Markowitz V."/>
            <person name="Szeto E."/>
            <person name="Ivanova N."/>
            <person name="Ovchinnikova G."/>
            <person name="Pagani I."/>
            <person name="Pati A."/>
            <person name="Goodwin L."/>
            <person name="Peters L."/>
            <person name="Pitluck S."/>
            <person name="Woyke T."/>
            <person name="Kerfeld C."/>
        </authorList>
    </citation>
    <scope>NUCLEOTIDE SEQUENCE [LARGE SCALE GENOMIC DNA]</scope>
    <source>
        <strain evidence="2">PCC 8305</strain>
    </source>
</reference>
<proteinExistence type="predicted"/>
<gene>
    <name evidence="2" type="ORF">Dacsa_0753</name>
</gene>
<dbReference type="STRING" id="13035.Dacsa_0753"/>
<name>K9YRG6_DACS8</name>
<dbReference type="HOGENOM" id="CLU_097039_2_0_3"/>
<dbReference type="AlphaFoldDB" id="K9YRG6"/>
<dbReference type="Proteomes" id="UP000010482">
    <property type="component" value="Chromosome"/>
</dbReference>
<dbReference type="PANTHER" id="PTHR37953">
    <property type="entry name" value="UPF0127 PROTEIN MJ1496"/>
    <property type="match status" value="1"/>
</dbReference>
<dbReference type="PANTHER" id="PTHR37953:SF1">
    <property type="entry name" value="UPF0127 PROTEIN MJ1496"/>
    <property type="match status" value="1"/>
</dbReference>
<keyword evidence="1" id="KW-0732">Signal</keyword>
<protein>
    <recommendedName>
        <fullName evidence="4">DUF192 domain-containing protein</fullName>
    </recommendedName>
</protein>
<dbReference type="PATRIC" id="fig|13035.3.peg.837"/>
<feature type="signal peptide" evidence="1">
    <location>
        <begin position="1"/>
        <end position="26"/>
    </location>
</feature>